<dbReference type="EMBL" id="FPKU01000001">
    <property type="protein sequence ID" value="SFZ80724.1"/>
    <property type="molecule type" value="Genomic_DNA"/>
</dbReference>
<evidence type="ECO:0000256" key="1">
    <source>
        <dbReference type="ARBA" id="ARBA00022729"/>
    </source>
</evidence>
<keyword evidence="5" id="KW-1185">Reference proteome</keyword>
<evidence type="ECO:0000256" key="2">
    <source>
        <dbReference type="ARBA" id="ARBA00022764"/>
    </source>
</evidence>
<dbReference type="Pfam" id="PF13416">
    <property type="entry name" value="SBP_bac_8"/>
    <property type="match status" value="1"/>
</dbReference>
<gene>
    <name evidence="4" type="ORF">SAMN02983003_0088</name>
</gene>
<evidence type="ECO:0000313" key="5">
    <source>
        <dbReference type="Proteomes" id="UP000183447"/>
    </source>
</evidence>
<protein>
    <submittedName>
        <fullName evidence="4">Iron(III) transport system substrate-binding protein</fullName>
    </submittedName>
</protein>
<feature type="signal peptide" evidence="3">
    <location>
        <begin position="1"/>
        <end position="24"/>
    </location>
</feature>
<dbReference type="RefSeq" id="WP_177282330.1">
    <property type="nucleotide sequence ID" value="NZ_FPKU01000001.1"/>
</dbReference>
<accession>A0A1K2HSN0</accession>
<keyword evidence="1 3" id="KW-0732">Signal</keyword>
<dbReference type="SUPFAM" id="SSF53850">
    <property type="entry name" value="Periplasmic binding protein-like II"/>
    <property type="match status" value="1"/>
</dbReference>
<sequence length="339" mass="36008">MTSRLLTTTALAAFAALAAAPALAQSGSLQIYSAYPDEHMRPLIEAFNKVHPGVTVEVSVQPGEELLSTIELEMRANSPRADVVGLNEASINALQSRHTAFEAYTPAGLDGVREALRDAENLVIPACVNPYLIQYNTNQIAAADAPKSWADLTDAKYKDKVAMADPASSQSVHSFLWFETQYLPAQNVAGSGWEFFSALAANGTRLEGSHGTIRDLTASGERPIGIQLLANGQTSARRGDPTALVWPPEGSPGEISAFAMFAGSDNKEAAQAWLDFVVSVEGQSVMPDALGCAPVRNDVTYTLPGGTPLDQINIVPVDSAFVTANREAQTAEFAKAFGR</sequence>
<dbReference type="PANTHER" id="PTHR30006">
    <property type="entry name" value="THIAMINE-BINDING PERIPLASMIC PROTEIN-RELATED"/>
    <property type="match status" value="1"/>
</dbReference>
<dbReference type="Gene3D" id="3.40.190.10">
    <property type="entry name" value="Periplasmic binding protein-like II"/>
    <property type="match status" value="2"/>
</dbReference>
<dbReference type="Proteomes" id="UP000183447">
    <property type="component" value="Unassembled WGS sequence"/>
</dbReference>
<feature type="chain" id="PRO_5012453526" evidence="3">
    <location>
        <begin position="25"/>
        <end position="339"/>
    </location>
</feature>
<reference evidence="4 5" key="1">
    <citation type="submission" date="2016-11" db="EMBL/GenBank/DDBJ databases">
        <authorList>
            <person name="Jaros S."/>
            <person name="Januszkiewicz K."/>
            <person name="Wedrychowicz H."/>
        </authorList>
    </citation>
    <scope>NUCLEOTIDE SEQUENCE [LARGE SCALE GENOMIC DNA]</scope>
    <source>
        <strain evidence="4 5">ATCC 23634</strain>
    </source>
</reference>
<organism evidence="4 5">
    <name type="scientific">Devosia enhydra</name>
    <dbReference type="NCBI Taxonomy" id="665118"/>
    <lineage>
        <taxon>Bacteria</taxon>
        <taxon>Pseudomonadati</taxon>
        <taxon>Pseudomonadota</taxon>
        <taxon>Alphaproteobacteria</taxon>
        <taxon>Hyphomicrobiales</taxon>
        <taxon>Devosiaceae</taxon>
        <taxon>Devosia</taxon>
    </lineage>
</organism>
<evidence type="ECO:0000256" key="3">
    <source>
        <dbReference type="SAM" id="SignalP"/>
    </source>
</evidence>
<evidence type="ECO:0000313" key="4">
    <source>
        <dbReference type="EMBL" id="SFZ80724.1"/>
    </source>
</evidence>
<dbReference type="PANTHER" id="PTHR30006:SF2">
    <property type="entry name" value="ABC TRANSPORTER SUBSTRATE-BINDING PROTEIN"/>
    <property type="match status" value="1"/>
</dbReference>
<dbReference type="InterPro" id="IPR006059">
    <property type="entry name" value="SBP"/>
</dbReference>
<dbReference type="STRING" id="665118.SAMN02983003_0088"/>
<dbReference type="AlphaFoldDB" id="A0A1K2HSN0"/>
<proteinExistence type="predicted"/>
<keyword evidence="2" id="KW-0574">Periplasm</keyword>
<name>A0A1K2HSN0_9HYPH</name>